<dbReference type="EMBL" id="MZMZ02001632">
    <property type="protein sequence ID" value="RQM28765.1"/>
    <property type="molecule type" value="Genomic_DNA"/>
</dbReference>
<protein>
    <submittedName>
        <fullName evidence="2">Uncharacterized protein</fullName>
    </submittedName>
</protein>
<dbReference type="AlphaFoldDB" id="A0A425DHV1"/>
<dbReference type="Proteomes" id="UP000284702">
    <property type="component" value="Unassembled WGS sequence"/>
</dbReference>
<feature type="compositionally biased region" description="Basic and acidic residues" evidence="1">
    <location>
        <begin position="156"/>
        <end position="186"/>
    </location>
</feature>
<keyword evidence="3" id="KW-1185">Reference proteome</keyword>
<evidence type="ECO:0000256" key="1">
    <source>
        <dbReference type="SAM" id="MobiDB-lite"/>
    </source>
</evidence>
<organism evidence="2 3">
    <name type="scientific">Aphanomyces astaci</name>
    <name type="common">Crayfish plague agent</name>
    <dbReference type="NCBI Taxonomy" id="112090"/>
    <lineage>
        <taxon>Eukaryota</taxon>
        <taxon>Sar</taxon>
        <taxon>Stramenopiles</taxon>
        <taxon>Oomycota</taxon>
        <taxon>Saprolegniomycetes</taxon>
        <taxon>Saprolegniales</taxon>
        <taxon>Verrucalvaceae</taxon>
        <taxon>Aphanomyces</taxon>
    </lineage>
</organism>
<sequence>MTRLTSEDDLALLIQANNERPFLQDRVMKYWEVPPAFDNHEKFQKESVYLCGVDQEHNEMHILLDELVAFRKDNVAKKKGKQQANAADQKEEAWSEEAARHIRDETMRTCPMKRAKVQDDERDEASTTPSKKKMLVDLHQDEVQLKRERLAFKKAKMEQEIEEKRLDRDERCEARENDRKQREETRNQMSEILALELAAVNNRIG</sequence>
<reference evidence="2" key="1">
    <citation type="submission" date="2018-07" db="EMBL/GenBank/DDBJ databases">
        <title>Annotation of Aphanomyces astaci genome assembly.</title>
        <authorList>
            <person name="Studholme D.J."/>
        </authorList>
    </citation>
    <scope>NUCLEOTIDE SEQUENCE [LARGE SCALE GENOMIC DNA]</scope>
    <source>
        <strain evidence="2">Pc</strain>
    </source>
</reference>
<gene>
    <name evidence="2" type="ORF">B5M09_011355</name>
</gene>
<proteinExistence type="predicted"/>
<accession>A0A425DHV1</accession>
<feature type="region of interest" description="Disordered" evidence="1">
    <location>
        <begin position="156"/>
        <end position="188"/>
    </location>
</feature>
<dbReference type="VEuPathDB" id="FungiDB:H257_09829"/>
<comment type="caution">
    <text evidence="2">The sequence shown here is derived from an EMBL/GenBank/DDBJ whole genome shotgun (WGS) entry which is preliminary data.</text>
</comment>
<evidence type="ECO:0000313" key="2">
    <source>
        <dbReference type="EMBL" id="RQM28765.1"/>
    </source>
</evidence>
<evidence type="ECO:0000313" key="3">
    <source>
        <dbReference type="Proteomes" id="UP000284702"/>
    </source>
</evidence>
<name>A0A425DHV1_APHAT</name>